<dbReference type="Proteomes" id="UP000192273">
    <property type="component" value="Chromosome"/>
</dbReference>
<sequence length="250" mass="28109">MHAARTDLNAYLQTGIHKVDGWCIPQLWQSIWPLRQAIGAGPIAEIGVFEGKFFIGLAKCFAENRHDSVAIDVFDLQQFNLDGAGVGKRDKLIENCAAHGVESVVLRRADSLTLRHSDAQEIMAKSGKIKFFSVDGCHEVLHTTRDIEFAMSVTCDDGIIAVDDYTNPNWPGVSEAVAKMYLMREFQYVPLIVTCNKLLLCSASFHRDFLKVVQEYVTANHKSTRMKRVKRFGYETLTVQPNLGTWEDLV</sequence>
<proteinExistence type="predicted"/>
<keyword evidence="2" id="KW-1185">Reference proteome</keyword>
<dbReference type="SUPFAM" id="SSF53335">
    <property type="entry name" value="S-adenosyl-L-methionine-dependent methyltransferases"/>
    <property type="match status" value="1"/>
</dbReference>
<organism evidence="1 2">
    <name type="scientific">Roseovarius mucosus</name>
    <dbReference type="NCBI Taxonomy" id="215743"/>
    <lineage>
        <taxon>Bacteria</taxon>
        <taxon>Pseudomonadati</taxon>
        <taxon>Pseudomonadota</taxon>
        <taxon>Alphaproteobacteria</taxon>
        <taxon>Rhodobacterales</taxon>
        <taxon>Roseobacteraceae</taxon>
        <taxon>Roseovarius</taxon>
    </lineage>
</organism>
<protein>
    <submittedName>
        <fullName evidence="1">Methyltransferase domain protein</fullName>
    </submittedName>
</protein>
<dbReference type="KEGG" id="rmm:ROSMUCSMR3_03403"/>
<dbReference type="GO" id="GO:0008168">
    <property type="term" value="F:methyltransferase activity"/>
    <property type="evidence" value="ECO:0007669"/>
    <property type="project" value="UniProtKB-KW"/>
</dbReference>
<reference evidence="1 2" key="1">
    <citation type="submission" date="2017-03" db="EMBL/GenBank/DDBJ databases">
        <title>Genome Sequence of Roseovarius mucosus strain SMR3 Isolated from a culture of the Diatom Skeletonema marinoi.</title>
        <authorList>
            <person name="Topel M."/>
            <person name="Pinder M."/>
            <person name="Johansson O.N."/>
            <person name="Kourtchenko O."/>
            <person name="Godhe A."/>
            <person name="Clarke A.K."/>
        </authorList>
    </citation>
    <scope>NUCLEOTIDE SEQUENCE [LARGE SCALE GENOMIC DNA]</scope>
    <source>
        <strain evidence="1 2">SMR3</strain>
    </source>
</reference>
<dbReference type="InterPro" id="IPR029063">
    <property type="entry name" value="SAM-dependent_MTases_sf"/>
</dbReference>
<dbReference type="AlphaFoldDB" id="A0A1V0RSX8"/>
<dbReference type="OrthoDB" id="7875208at2"/>
<dbReference type="GO" id="GO:0032259">
    <property type="term" value="P:methylation"/>
    <property type="evidence" value="ECO:0007669"/>
    <property type="project" value="UniProtKB-KW"/>
</dbReference>
<accession>A0A1V0RSX8</accession>
<dbReference type="Gene3D" id="3.40.50.150">
    <property type="entry name" value="Vaccinia Virus protein VP39"/>
    <property type="match status" value="1"/>
</dbReference>
<keyword evidence="1" id="KW-0808">Transferase</keyword>
<dbReference type="EMBL" id="CP020474">
    <property type="protein sequence ID" value="ARE84864.1"/>
    <property type="molecule type" value="Genomic_DNA"/>
</dbReference>
<dbReference type="Pfam" id="PF13578">
    <property type="entry name" value="Methyltransf_24"/>
    <property type="match status" value="1"/>
</dbReference>
<evidence type="ECO:0000313" key="1">
    <source>
        <dbReference type="EMBL" id="ARE84864.1"/>
    </source>
</evidence>
<gene>
    <name evidence="1" type="ORF">ROSMUCSMR3_03403</name>
</gene>
<evidence type="ECO:0000313" key="2">
    <source>
        <dbReference type="Proteomes" id="UP000192273"/>
    </source>
</evidence>
<dbReference type="RefSeq" id="WP_081508061.1">
    <property type="nucleotide sequence ID" value="NZ_CP020474.1"/>
</dbReference>
<keyword evidence="1" id="KW-0489">Methyltransferase</keyword>
<name>A0A1V0RSX8_9RHOB</name>